<protein>
    <submittedName>
        <fullName evidence="1">Uncharacterized protein</fullName>
    </submittedName>
</protein>
<organism evidence="1 2">
    <name type="scientific">Paenibacillus chondroitinus</name>
    <dbReference type="NCBI Taxonomy" id="59842"/>
    <lineage>
        <taxon>Bacteria</taxon>
        <taxon>Bacillati</taxon>
        <taxon>Bacillota</taxon>
        <taxon>Bacilli</taxon>
        <taxon>Bacillales</taxon>
        <taxon>Paenibacillaceae</taxon>
        <taxon>Paenibacillus</taxon>
    </lineage>
</organism>
<evidence type="ECO:0000313" key="2">
    <source>
        <dbReference type="Proteomes" id="UP001355653"/>
    </source>
</evidence>
<accession>A0ABU6DM70</accession>
<sequence>MLKYEYDRQIIQVNETDNGNDVEFRIHLLHEGSCLDGMKKIQKKFEENQVYTDILFYIYANHEYQVIVRRDYYEDFVLELMKQRLLQSVSWAE</sequence>
<dbReference type="EMBL" id="JAROBY010000089">
    <property type="protein sequence ID" value="MEB4798885.1"/>
    <property type="molecule type" value="Genomic_DNA"/>
</dbReference>
<gene>
    <name evidence="1" type="ORF">P5G65_33820</name>
</gene>
<reference evidence="1 2" key="1">
    <citation type="submission" date="2023-03" db="EMBL/GenBank/DDBJ databases">
        <title>Bacillus Genome Sequencing.</title>
        <authorList>
            <person name="Dunlap C."/>
        </authorList>
    </citation>
    <scope>NUCLEOTIDE SEQUENCE [LARGE SCALE GENOMIC DNA]</scope>
    <source>
        <strain evidence="1 2">NRS-1351</strain>
    </source>
</reference>
<keyword evidence="2" id="KW-1185">Reference proteome</keyword>
<dbReference type="RefSeq" id="WP_127458649.1">
    <property type="nucleotide sequence ID" value="NZ_JAROBY010000089.1"/>
</dbReference>
<comment type="caution">
    <text evidence="1">The sequence shown here is derived from an EMBL/GenBank/DDBJ whole genome shotgun (WGS) entry which is preliminary data.</text>
</comment>
<proteinExistence type="predicted"/>
<dbReference type="Proteomes" id="UP001355653">
    <property type="component" value="Unassembled WGS sequence"/>
</dbReference>
<name>A0ABU6DM70_9BACL</name>
<evidence type="ECO:0000313" key="1">
    <source>
        <dbReference type="EMBL" id="MEB4798885.1"/>
    </source>
</evidence>